<feature type="transmembrane region" description="Helical" evidence="10">
    <location>
        <begin position="21"/>
        <end position="43"/>
    </location>
</feature>
<evidence type="ECO:0000313" key="12">
    <source>
        <dbReference type="EMBL" id="KRX21558.1"/>
    </source>
</evidence>
<evidence type="ECO:0000256" key="2">
    <source>
        <dbReference type="ARBA" id="ARBA00010386"/>
    </source>
</evidence>
<evidence type="ECO:0000256" key="7">
    <source>
        <dbReference type="ARBA" id="ARBA00023242"/>
    </source>
</evidence>
<dbReference type="EMBL" id="JYDL01000038">
    <property type="protein sequence ID" value="KRX21558.1"/>
    <property type="molecule type" value="Genomic_DNA"/>
</dbReference>
<evidence type="ECO:0000313" key="13">
    <source>
        <dbReference type="Proteomes" id="UP000054630"/>
    </source>
</evidence>
<keyword evidence="13" id="KW-1185">Reference proteome</keyword>
<keyword evidence="7" id="KW-0539">Nucleus</keyword>
<gene>
    <name evidence="12" type="ORF">T07_8701</name>
</gene>
<dbReference type="Pfam" id="PF04696">
    <property type="entry name" value="Pinin_SDK_memA"/>
    <property type="match status" value="1"/>
</dbReference>
<dbReference type="OrthoDB" id="330772at2759"/>
<proteinExistence type="inferred from homology"/>
<evidence type="ECO:0000256" key="6">
    <source>
        <dbReference type="ARBA" id="ARBA00023187"/>
    </source>
</evidence>
<keyword evidence="8" id="KW-0175">Coiled coil</keyword>
<keyword evidence="5" id="KW-0804">Transcription</keyword>
<evidence type="ECO:0000256" key="9">
    <source>
        <dbReference type="SAM" id="MobiDB-lite"/>
    </source>
</evidence>
<feature type="coiled-coil region" evidence="8">
    <location>
        <begin position="365"/>
        <end position="411"/>
    </location>
</feature>
<dbReference type="STRING" id="6336.A0A0V0S448"/>
<feature type="domain" description="Pinin/SDK/MemA protein" evidence="11">
    <location>
        <begin position="336"/>
        <end position="459"/>
    </location>
</feature>
<dbReference type="InterPro" id="IPR006786">
    <property type="entry name" value="Pinin_SDK_MemA"/>
</dbReference>
<comment type="subcellular location">
    <subcellularLocation>
        <location evidence="1">Nucleus</location>
    </subcellularLocation>
</comment>
<organism evidence="12 13">
    <name type="scientific">Trichinella nelsoni</name>
    <dbReference type="NCBI Taxonomy" id="6336"/>
    <lineage>
        <taxon>Eukaryota</taxon>
        <taxon>Metazoa</taxon>
        <taxon>Ecdysozoa</taxon>
        <taxon>Nematoda</taxon>
        <taxon>Enoplea</taxon>
        <taxon>Dorylaimia</taxon>
        <taxon>Trichinellida</taxon>
        <taxon>Trichinellidae</taxon>
        <taxon>Trichinella</taxon>
    </lineage>
</organism>
<dbReference type="AlphaFoldDB" id="A0A0V0S448"/>
<evidence type="ECO:0000256" key="4">
    <source>
        <dbReference type="ARBA" id="ARBA00023015"/>
    </source>
</evidence>
<feature type="region of interest" description="Disordered" evidence="9">
    <location>
        <begin position="116"/>
        <end position="154"/>
    </location>
</feature>
<keyword evidence="4" id="KW-0805">Transcription regulation</keyword>
<evidence type="ECO:0000256" key="10">
    <source>
        <dbReference type="SAM" id="Phobius"/>
    </source>
</evidence>
<dbReference type="InterPro" id="IPR039853">
    <property type="entry name" value="Pinin"/>
</dbReference>
<evidence type="ECO:0000256" key="8">
    <source>
        <dbReference type="SAM" id="Coils"/>
    </source>
</evidence>
<accession>A0A0V0S448</accession>
<evidence type="ECO:0000256" key="5">
    <source>
        <dbReference type="ARBA" id="ARBA00023163"/>
    </source>
</evidence>
<keyword evidence="3" id="KW-0507">mRNA processing</keyword>
<dbReference type="GO" id="GO:0006397">
    <property type="term" value="P:mRNA processing"/>
    <property type="evidence" value="ECO:0007669"/>
    <property type="project" value="UniProtKB-KW"/>
</dbReference>
<dbReference type="GO" id="GO:0008380">
    <property type="term" value="P:RNA splicing"/>
    <property type="evidence" value="ECO:0007669"/>
    <property type="project" value="UniProtKB-KW"/>
</dbReference>
<dbReference type="PANTHER" id="PTHR12707:SF0">
    <property type="entry name" value="PININ"/>
    <property type="match status" value="1"/>
</dbReference>
<comment type="caution">
    <text evidence="12">The sequence shown here is derived from an EMBL/GenBank/DDBJ whole genome shotgun (WGS) entry which is preliminary data.</text>
</comment>
<keyword evidence="10" id="KW-0812">Transmembrane</keyword>
<dbReference type="Proteomes" id="UP000054630">
    <property type="component" value="Unassembled WGS sequence"/>
</dbReference>
<dbReference type="PANTHER" id="PTHR12707">
    <property type="entry name" value="PINN"/>
    <property type="match status" value="1"/>
</dbReference>
<keyword evidence="10" id="KW-0472">Membrane</keyword>
<dbReference type="GO" id="GO:0071013">
    <property type="term" value="C:catalytic step 2 spliceosome"/>
    <property type="evidence" value="ECO:0007669"/>
    <property type="project" value="TreeGrafter"/>
</dbReference>
<evidence type="ECO:0000256" key="1">
    <source>
        <dbReference type="ARBA" id="ARBA00004123"/>
    </source>
</evidence>
<reference evidence="12 13" key="1">
    <citation type="submission" date="2015-01" db="EMBL/GenBank/DDBJ databases">
        <title>Evolution of Trichinella species and genotypes.</title>
        <authorList>
            <person name="Korhonen P.K."/>
            <person name="Edoardo P."/>
            <person name="Giuseppe L.R."/>
            <person name="Gasser R.B."/>
        </authorList>
    </citation>
    <scope>NUCLEOTIDE SEQUENCE [LARGE SCALE GENOMIC DNA]</scope>
    <source>
        <strain evidence="12">ISS37</strain>
    </source>
</reference>
<evidence type="ECO:0000256" key="3">
    <source>
        <dbReference type="ARBA" id="ARBA00022664"/>
    </source>
</evidence>
<name>A0A0V0S448_9BILA</name>
<comment type="similarity">
    <text evidence="2">Belongs to the pinin family.</text>
</comment>
<keyword evidence="6" id="KW-0508">mRNA splicing</keyword>
<keyword evidence="10" id="KW-1133">Transmembrane helix</keyword>
<evidence type="ECO:0000259" key="11">
    <source>
        <dbReference type="Pfam" id="PF04696"/>
    </source>
</evidence>
<sequence>MFFVNSDIISASYKKKNIQKLHLIFFYGYSHDSLVILIAHFAMTESLILEDYGAEVDERLSELTESLKKIDDDFKNLTGRAFHPRRGGRAIRGRGSFTNVGQARYFENAATRDDDEIWSSSQQETSTARRRSFGDENRQKLQGTSSGFRLERKRPFEEKSRDYETLRRVSTNRRISKDVFGSNINQDSEFQEGEFKLRKRGYSNDCSDVEQDILTKRSYTVKENFPRDQEYGFRRKNWPKRTERGRLLEGKRSDIGRWENDKFRGRRQEELDLEKRDQGYNDGKRIRRSELNPIKFPKEEDGGLKSCSAAVSSIVKKEQSRLKYIKEKQKNKNEAVKAREKRMFSRLLNTLKTFDMEQKNNTKIQEEKQREVDAKLEEQNKVEHEKLRAEKQQLFEKRRQHEAEIRQLKYDKILLSQMNHKITQLKIVQKYIQTTNSPCLLYLPAKHTIRTLELQKKTKRKFDEMIKKEQDQVKEKLKSLRSKTGLHQFSPALHETEEMEVKQIAVEVSDFSPKCDFEDDDRHPVEEPQSENQHSIEFIELSGSDTLENAMKLKTSDIIESDAPEDAAFGMPVADAEAVDGDVDNTDRNVDASSEDSAIEADDMTELPDTFEVKGQCHKEEVLLPSSEAKEHVIGESVEVVGESSGLVGREICLDEEQKVEYIKNEEDDNGKSRVGGVNDHNLKEKVDKHIKKVDQAESIDNRRGLIKRNLAFPLNVNSKTALITLSELWKRCPRIFDVLRAKEPAALIAESGRQRCISISVHLKRCLQSQIDHQSEQEREKQMTEKVMSLIIAYHLIVVVVMQWLVLRCVSRLSGIQIFQERKSFNGAEKEVCLQMEKVYIHSPPAYPAVQANVIQARTIAQAMRASPPYINLAAPKSTSNAVPVQAVQHKPTAT</sequence>
<protein>
    <recommendedName>
        <fullName evidence="11">Pinin/SDK/MemA protein domain-containing protein</fullName>
    </recommendedName>
</protein>